<dbReference type="AlphaFoldDB" id="A0A1I7YG29"/>
<accession>A0A1I7YG29</accession>
<reference evidence="2" key="1">
    <citation type="submission" date="2016-11" db="UniProtKB">
        <authorList>
            <consortium name="WormBaseParasite"/>
        </authorList>
    </citation>
    <scope>IDENTIFICATION</scope>
</reference>
<evidence type="ECO:0000313" key="2">
    <source>
        <dbReference type="WBParaSite" id="L893_g15764.t1"/>
    </source>
</evidence>
<dbReference type="Proteomes" id="UP000095287">
    <property type="component" value="Unplaced"/>
</dbReference>
<proteinExistence type="predicted"/>
<name>A0A1I7YG29_9BILA</name>
<protein>
    <submittedName>
        <fullName evidence="2">F-box domain-containing protein</fullName>
    </submittedName>
</protein>
<organism evidence="1 2">
    <name type="scientific">Steinernema glaseri</name>
    <dbReference type="NCBI Taxonomy" id="37863"/>
    <lineage>
        <taxon>Eukaryota</taxon>
        <taxon>Metazoa</taxon>
        <taxon>Ecdysozoa</taxon>
        <taxon>Nematoda</taxon>
        <taxon>Chromadorea</taxon>
        <taxon>Rhabditida</taxon>
        <taxon>Tylenchina</taxon>
        <taxon>Panagrolaimomorpha</taxon>
        <taxon>Strongyloidoidea</taxon>
        <taxon>Steinernematidae</taxon>
        <taxon>Steinernema</taxon>
    </lineage>
</organism>
<dbReference type="WBParaSite" id="L893_g15764.t1">
    <property type="protein sequence ID" value="L893_g15764.t1"/>
    <property type="gene ID" value="L893_g15764"/>
</dbReference>
<sequence>MKLYICLSPTTMDKVPVLFIESVIPRLWSCRESRELSGHWGKVIKRRHHKIFLEVGRKRMHLENTDYIPDCREIWIARVFLTHNPEITTPYDEKEFLSALKRYPISYLKQKLCLGPIKKKRKTEFCARALRILTGNFHSIFITNVIGFSSEIERLFRNVLRRGTPDIVHIRRSDITSQTVDLVLENCLRSRSEYIELLNNDTKPSEDQVRTFFSNWEKAPFPVTFHVHSAPFETDVKAFQTRLRSSRREVRSTGRDENWNDRCEIKFHYDS</sequence>
<keyword evidence="1" id="KW-1185">Reference proteome</keyword>
<evidence type="ECO:0000313" key="1">
    <source>
        <dbReference type="Proteomes" id="UP000095287"/>
    </source>
</evidence>